<proteinExistence type="predicted"/>
<gene>
    <name evidence="8" type="ORF">NPIL_609101</name>
</gene>
<evidence type="ECO:0000256" key="3">
    <source>
        <dbReference type="ARBA" id="ARBA00022722"/>
    </source>
</evidence>
<keyword evidence="1" id="KW-0808">Transferase</keyword>
<dbReference type="GO" id="GO:0016787">
    <property type="term" value="F:hydrolase activity"/>
    <property type="evidence" value="ECO:0007669"/>
    <property type="project" value="UniProtKB-KW"/>
</dbReference>
<evidence type="ECO:0000256" key="5">
    <source>
        <dbReference type="ARBA" id="ARBA00022801"/>
    </source>
</evidence>
<dbReference type="InterPro" id="IPR041373">
    <property type="entry name" value="RT_RNaseH"/>
</dbReference>
<dbReference type="GO" id="GO:0003964">
    <property type="term" value="F:RNA-directed DNA polymerase activity"/>
    <property type="evidence" value="ECO:0007669"/>
    <property type="project" value="UniProtKB-KW"/>
</dbReference>
<dbReference type="InterPro" id="IPR043502">
    <property type="entry name" value="DNA/RNA_pol_sf"/>
</dbReference>
<keyword evidence="6" id="KW-0695">RNA-directed DNA polymerase</keyword>
<comment type="caution">
    <text evidence="8">The sequence shown here is derived from an EMBL/GenBank/DDBJ whole genome shotgun (WGS) entry which is preliminary data.</text>
</comment>
<evidence type="ECO:0000256" key="6">
    <source>
        <dbReference type="ARBA" id="ARBA00022918"/>
    </source>
</evidence>
<dbReference type="GO" id="GO:0004519">
    <property type="term" value="F:endonuclease activity"/>
    <property type="evidence" value="ECO:0007669"/>
    <property type="project" value="UniProtKB-KW"/>
</dbReference>
<name>A0A8X6MN13_NEPPI</name>
<dbReference type="AlphaFoldDB" id="A0A8X6MN13"/>
<keyword evidence="9" id="KW-1185">Reference proteome</keyword>
<accession>A0A8X6MN13</accession>
<feature type="domain" description="Reverse transcriptase RNase H-like" evidence="7">
    <location>
        <begin position="40"/>
        <end position="106"/>
    </location>
</feature>
<keyword evidence="4" id="KW-0255">Endonuclease</keyword>
<dbReference type="OrthoDB" id="10669936at2759"/>
<evidence type="ECO:0000259" key="7">
    <source>
        <dbReference type="Pfam" id="PF17917"/>
    </source>
</evidence>
<evidence type="ECO:0000313" key="8">
    <source>
        <dbReference type="EMBL" id="GFS68916.1"/>
    </source>
</evidence>
<evidence type="ECO:0000256" key="2">
    <source>
        <dbReference type="ARBA" id="ARBA00022695"/>
    </source>
</evidence>
<keyword evidence="2" id="KW-0548">Nucleotidyltransferase</keyword>
<dbReference type="SUPFAM" id="SSF56672">
    <property type="entry name" value="DNA/RNA polymerases"/>
    <property type="match status" value="1"/>
</dbReference>
<dbReference type="Proteomes" id="UP000887013">
    <property type="component" value="Unassembled WGS sequence"/>
</dbReference>
<protein>
    <recommendedName>
        <fullName evidence="7">Reverse transcriptase RNase H-like domain-containing protein</fullName>
    </recommendedName>
</protein>
<dbReference type="Pfam" id="PF17917">
    <property type="entry name" value="RT_RNaseH"/>
    <property type="match status" value="1"/>
</dbReference>
<evidence type="ECO:0000313" key="9">
    <source>
        <dbReference type="Proteomes" id="UP000887013"/>
    </source>
</evidence>
<organism evidence="8 9">
    <name type="scientific">Nephila pilipes</name>
    <name type="common">Giant wood spider</name>
    <name type="synonym">Nephila maculata</name>
    <dbReference type="NCBI Taxonomy" id="299642"/>
    <lineage>
        <taxon>Eukaryota</taxon>
        <taxon>Metazoa</taxon>
        <taxon>Ecdysozoa</taxon>
        <taxon>Arthropoda</taxon>
        <taxon>Chelicerata</taxon>
        <taxon>Arachnida</taxon>
        <taxon>Araneae</taxon>
        <taxon>Araneomorphae</taxon>
        <taxon>Entelegynae</taxon>
        <taxon>Araneoidea</taxon>
        <taxon>Nephilidae</taxon>
        <taxon>Nephila</taxon>
    </lineage>
</organism>
<reference evidence="8" key="1">
    <citation type="submission" date="2020-08" db="EMBL/GenBank/DDBJ databases">
        <title>Multicomponent nature underlies the extraordinary mechanical properties of spider dragline silk.</title>
        <authorList>
            <person name="Kono N."/>
            <person name="Nakamura H."/>
            <person name="Mori M."/>
            <person name="Yoshida Y."/>
            <person name="Ohtoshi R."/>
            <person name="Malay A.D."/>
            <person name="Moran D.A.P."/>
            <person name="Tomita M."/>
            <person name="Numata K."/>
            <person name="Arakawa K."/>
        </authorList>
    </citation>
    <scope>NUCLEOTIDE SEQUENCE</scope>
</reference>
<keyword evidence="3" id="KW-0540">Nuclease</keyword>
<sequence>MIVTQHFKSAKKLYQKEHFWLIITRKLGFRYTLTLQILLFGSVLRQFVDGVTSHLVFFYRKLSPAECLYSAYDLELLTEYSSVRSFRHIVEGRTFCICTDSKQYAYSKIIMLAIPKKLSFSSSEISPPQVNT</sequence>
<evidence type="ECO:0000256" key="4">
    <source>
        <dbReference type="ARBA" id="ARBA00022759"/>
    </source>
</evidence>
<dbReference type="EMBL" id="BMAW01049052">
    <property type="protein sequence ID" value="GFS68916.1"/>
    <property type="molecule type" value="Genomic_DNA"/>
</dbReference>
<evidence type="ECO:0000256" key="1">
    <source>
        <dbReference type="ARBA" id="ARBA00022679"/>
    </source>
</evidence>
<keyword evidence="5" id="KW-0378">Hydrolase</keyword>